<sequence length="548" mass="62593">MTIKELVKISNGLFTKNLVNKNLPNRNINNTEFVFKNPFDFIINKNEKWCIIGDEKYNFLKIIKGDFFSFNSSNGNGNSIREYPIKLQDSKFNIDLLKFVNNNYGKSAFGSNTNGGFTHLGARYEFFKDFEIDENLVNFIINKSYNSRDKSIDEEKLNYLLSNLKLFELKDKFINSLSNGQFRRARICKSLYSHPNLLLIDDPFLGLDPIAKELVSNVLNNSVNSTEGGNLIDGLCIGLRIQDDIPEWIENVAIVNKDGLFKKGDKLELTNDLQKLKDEYHDRNFQIQSKIRKDFQPSLINNSGGDSNKNNTLSTDAKNENIIEMNGVDVIYKGKHIIKDLKWQVKNGEKWHIRGKNGSGKTTLLSLITLDHPQSWNKKIKINGIERRTGSTNYFDNNKLIGFTSPELHTIFPKDLTIFESISTGYTVGSFLRPKGLTSEQIDKINYYLKLCDLLQIKDLKFNQVSISEQKLVLLIRSIINDPTILILDESLSAMNDTDLLKGKTIINNWDKGCVLVIGHVDEEIPDCNKYLLLNDADKGIFEINDIN</sequence>
<feature type="domain" description="ABC transporter" evidence="1">
    <location>
        <begin position="317"/>
        <end position="543"/>
    </location>
</feature>
<dbReference type="InterPro" id="IPR003439">
    <property type="entry name" value="ABC_transporter-like_ATP-bd"/>
</dbReference>
<dbReference type="EMBL" id="BSXN01001036">
    <property type="protein sequence ID" value="GME71236.1"/>
    <property type="molecule type" value="Genomic_DNA"/>
</dbReference>
<dbReference type="InterPro" id="IPR027417">
    <property type="entry name" value="P-loop_NTPase"/>
</dbReference>
<feature type="domain" description="ABC transporter" evidence="1">
    <location>
        <begin position="28"/>
        <end position="282"/>
    </location>
</feature>
<dbReference type="GO" id="GO:0016887">
    <property type="term" value="F:ATP hydrolysis activity"/>
    <property type="evidence" value="ECO:0007669"/>
    <property type="project" value="InterPro"/>
</dbReference>
<dbReference type="PANTHER" id="PTHR43514:SF4">
    <property type="entry name" value="ABC TRANSPORTER I FAMILY MEMBER 10"/>
    <property type="match status" value="1"/>
</dbReference>
<dbReference type="PROSITE" id="PS50893">
    <property type="entry name" value="ABC_TRANSPORTER_2"/>
    <property type="match status" value="2"/>
</dbReference>
<evidence type="ECO:0000313" key="3">
    <source>
        <dbReference type="Proteomes" id="UP001165120"/>
    </source>
</evidence>
<dbReference type="Proteomes" id="UP001165120">
    <property type="component" value="Unassembled WGS sequence"/>
</dbReference>
<dbReference type="PANTHER" id="PTHR43514">
    <property type="entry name" value="ABC TRANSPORTER I FAMILY MEMBER 10"/>
    <property type="match status" value="1"/>
</dbReference>
<dbReference type="Pfam" id="PF00005">
    <property type="entry name" value="ABC_tran"/>
    <property type="match status" value="2"/>
</dbReference>
<dbReference type="GO" id="GO:0005524">
    <property type="term" value="F:ATP binding"/>
    <property type="evidence" value="ECO:0007669"/>
    <property type="project" value="InterPro"/>
</dbReference>
<comment type="caution">
    <text evidence="2">The sequence shown here is derived from an EMBL/GenBank/DDBJ whole genome shotgun (WGS) entry which is preliminary data.</text>
</comment>
<accession>A0A9W6SZC2</accession>
<dbReference type="InterPro" id="IPR050334">
    <property type="entry name" value="Molybdenum_import_ModC"/>
</dbReference>
<organism evidence="2 3">
    <name type="scientific">Candida boidinii</name>
    <name type="common">Yeast</name>
    <dbReference type="NCBI Taxonomy" id="5477"/>
    <lineage>
        <taxon>Eukaryota</taxon>
        <taxon>Fungi</taxon>
        <taxon>Dikarya</taxon>
        <taxon>Ascomycota</taxon>
        <taxon>Saccharomycotina</taxon>
        <taxon>Pichiomycetes</taxon>
        <taxon>Pichiales</taxon>
        <taxon>Pichiaceae</taxon>
        <taxon>Ogataea</taxon>
        <taxon>Ogataea/Candida clade</taxon>
    </lineage>
</organism>
<evidence type="ECO:0000259" key="1">
    <source>
        <dbReference type="PROSITE" id="PS50893"/>
    </source>
</evidence>
<gene>
    <name evidence="2" type="ORF">Cboi02_000313500</name>
</gene>
<protein>
    <submittedName>
        <fullName evidence="2">Unnamed protein product</fullName>
    </submittedName>
</protein>
<keyword evidence="3" id="KW-1185">Reference proteome</keyword>
<name>A0A9W6SZC2_CANBO</name>
<proteinExistence type="predicted"/>
<dbReference type="Gene3D" id="3.40.50.300">
    <property type="entry name" value="P-loop containing nucleotide triphosphate hydrolases"/>
    <property type="match status" value="2"/>
</dbReference>
<evidence type="ECO:0000313" key="2">
    <source>
        <dbReference type="EMBL" id="GME71236.1"/>
    </source>
</evidence>
<dbReference type="SUPFAM" id="SSF52540">
    <property type="entry name" value="P-loop containing nucleoside triphosphate hydrolases"/>
    <property type="match status" value="2"/>
</dbReference>
<reference evidence="2" key="1">
    <citation type="submission" date="2023-04" db="EMBL/GenBank/DDBJ databases">
        <title>Candida boidinii NBRC 10035.</title>
        <authorList>
            <person name="Ichikawa N."/>
            <person name="Sato H."/>
            <person name="Tonouchi N."/>
        </authorList>
    </citation>
    <scope>NUCLEOTIDE SEQUENCE</scope>
    <source>
        <strain evidence="2">NBRC 10035</strain>
    </source>
</reference>
<dbReference type="AlphaFoldDB" id="A0A9W6SZC2"/>